<dbReference type="RefSeq" id="WP_163684415.1">
    <property type="nucleotide sequence ID" value="NZ_AP022608.1"/>
</dbReference>
<feature type="transmembrane region" description="Helical" evidence="1">
    <location>
        <begin position="307"/>
        <end position="324"/>
    </location>
</feature>
<dbReference type="AlphaFoldDB" id="A0A7I7WEL4"/>
<organism evidence="2 3">
    <name type="scientific">Mycolicibacterium gadium</name>
    <name type="common">Mycobacterium gadium</name>
    <dbReference type="NCBI Taxonomy" id="1794"/>
    <lineage>
        <taxon>Bacteria</taxon>
        <taxon>Bacillati</taxon>
        <taxon>Actinomycetota</taxon>
        <taxon>Actinomycetes</taxon>
        <taxon>Mycobacteriales</taxon>
        <taxon>Mycobacteriaceae</taxon>
        <taxon>Mycolicibacterium</taxon>
    </lineage>
</organism>
<feature type="transmembrane region" description="Helical" evidence="1">
    <location>
        <begin position="12"/>
        <end position="34"/>
    </location>
</feature>
<keyword evidence="1" id="KW-0472">Membrane</keyword>
<gene>
    <name evidence="2" type="ORF">MGAD_03510</name>
</gene>
<keyword evidence="1" id="KW-1133">Transmembrane helix</keyword>
<evidence type="ECO:0000313" key="2">
    <source>
        <dbReference type="EMBL" id="BBZ16016.1"/>
    </source>
</evidence>
<name>A0A7I7WEL4_MYCGU</name>
<feature type="transmembrane region" description="Helical" evidence="1">
    <location>
        <begin position="54"/>
        <end position="76"/>
    </location>
</feature>
<evidence type="ECO:0000256" key="1">
    <source>
        <dbReference type="SAM" id="Phobius"/>
    </source>
</evidence>
<proteinExistence type="predicted"/>
<feature type="transmembrane region" description="Helical" evidence="1">
    <location>
        <begin position="179"/>
        <end position="198"/>
    </location>
</feature>
<dbReference type="EMBL" id="AP022608">
    <property type="protein sequence ID" value="BBZ16016.1"/>
    <property type="molecule type" value="Genomic_DNA"/>
</dbReference>
<reference evidence="2 3" key="1">
    <citation type="journal article" date="2019" name="Emerg. Microbes Infect.">
        <title>Comprehensive subspecies identification of 175 nontuberculous mycobacteria species based on 7547 genomic profiles.</title>
        <authorList>
            <person name="Matsumoto Y."/>
            <person name="Kinjo T."/>
            <person name="Motooka D."/>
            <person name="Nabeya D."/>
            <person name="Jung N."/>
            <person name="Uechi K."/>
            <person name="Horii T."/>
            <person name="Iida T."/>
            <person name="Fujita J."/>
            <person name="Nakamura S."/>
        </authorList>
    </citation>
    <scope>NUCLEOTIDE SEQUENCE [LARGE SCALE GENOMIC DNA]</scope>
    <source>
        <strain evidence="2 3">JCM 12688</strain>
    </source>
</reference>
<feature type="transmembrane region" description="Helical" evidence="1">
    <location>
        <begin position="125"/>
        <end position="142"/>
    </location>
</feature>
<feature type="transmembrane region" description="Helical" evidence="1">
    <location>
        <begin position="282"/>
        <end position="300"/>
    </location>
</feature>
<dbReference type="KEGG" id="mgad:MGAD_03510"/>
<protein>
    <submittedName>
        <fullName evidence="2">Uncharacterized protein</fullName>
    </submittedName>
</protein>
<keyword evidence="1" id="KW-0812">Transmembrane</keyword>
<feature type="transmembrane region" description="Helical" evidence="1">
    <location>
        <begin position="210"/>
        <end position="228"/>
    </location>
</feature>
<feature type="transmembrane region" description="Helical" evidence="1">
    <location>
        <begin position="149"/>
        <end position="167"/>
    </location>
</feature>
<evidence type="ECO:0000313" key="3">
    <source>
        <dbReference type="Proteomes" id="UP000466187"/>
    </source>
</evidence>
<feature type="transmembrane region" description="Helical" evidence="1">
    <location>
        <begin position="88"/>
        <end position="105"/>
    </location>
</feature>
<accession>A0A7I7WEL4</accession>
<dbReference type="Proteomes" id="UP000466187">
    <property type="component" value="Chromosome"/>
</dbReference>
<sequence>MSVSYMSTPHITLSPALGAVAAAAGSAALFATYWDDAWHTDIGRDTALIAPHLVLYGSVAVVALVVLSWGLVAVCGTRSLRGALRQPGLLLAGLGSAVTFAAAPLDAFWHDAFGRDAVLWSPPHMLVVFASTTMAIGLLAGVRPTRHGVVEAALSALVLGSAMMTVLEYDTDVPQFSQVFYLPVLLASGLLSVFIIRALVPTPYSVGRSVLLYVTLRLIVIVVLIALGRSTPDIPLAVLGLAVADLPWRGPAARYGATCAAVAALSWIASALGTANMPPGEIGVVAVPIIAVGLALAAATSLRAHRIGAAAVTLLAGATTWILGPAPQAIAHDPGQGQHITSVRWSVSGDGRGNIQLEAITAESTPGLVAEEVVARRGGQALTAPLNHVGPGRFTGAIHLPQAGRWFIYIELDRAGETVESWIPIDAQWQGSSSVEREVYVPAGLRSPTTAQIASGAAIYCLGFALLGLALIQTRRFARALRFKTQ</sequence>
<feature type="transmembrane region" description="Helical" evidence="1">
    <location>
        <begin position="453"/>
        <end position="472"/>
    </location>
</feature>